<dbReference type="SUPFAM" id="SSF56672">
    <property type="entry name" value="DNA/RNA polymerases"/>
    <property type="match status" value="1"/>
</dbReference>
<name>A0A1Q3APB3_CEPFO</name>
<organism evidence="1 2">
    <name type="scientific">Cephalotus follicularis</name>
    <name type="common">Albany pitcher plant</name>
    <dbReference type="NCBI Taxonomy" id="3775"/>
    <lineage>
        <taxon>Eukaryota</taxon>
        <taxon>Viridiplantae</taxon>
        <taxon>Streptophyta</taxon>
        <taxon>Embryophyta</taxon>
        <taxon>Tracheophyta</taxon>
        <taxon>Spermatophyta</taxon>
        <taxon>Magnoliopsida</taxon>
        <taxon>eudicotyledons</taxon>
        <taxon>Gunneridae</taxon>
        <taxon>Pentapetalae</taxon>
        <taxon>rosids</taxon>
        <taxon>fabids</taxon>
        <taxon>Oxalidales</taxon>
        <taxon>Cephalotaceae</taxon>
        <taxon>Cephalotus</taxon>
    </lineage>
</organism>
<dbReference type="InterPro" id="IPR043502">
    <property type="entry name" value="DNA/RNA_pol_sf"/>
</dbReference>
<dbReference type="Proteomes" id="UP000187406">
    <property type="component" value="Unassembled WGS sequence"/>
</dbReference>
<sequence>MGIEAIPHPRGIILSQRRYITDLISRATMTTCKPLKTPIAASCQDPIKFRSIVGAVQYVTLTRPDISFAVNKVCQYMHTPTEAHWFMVKRIVRYLHGTKSQGLLLSKANSLPLQAFCDADWAGSTEDCRSTGGYAIYLGPNLISWSSKKQRTISRSSTESEYKAVADTSAESIWLQSLLAELGISLPSVPIIWCDNISATYLSANPVFHARTKHFEIDYHFVRKACLIMSLKFNIYRPKIKSPIFLQRAFHPIGLHFYMTS</sequence>
<dbReference type="EMBL" id="BDDD01000033">
    <property type="protein sequence ID" value="GAV57470.1"/>
    <property type="molecule type" value="Genomic_DNA"/>
</dbReference>
<evidence type="ECO:0000313" key="2">
    <source>
        <dbReference type="Proteomes" id="UP000187406"/>
    </source>
</evidence>
<dbReference type="InParanoid" id="A0A1Q3APB3"/>
<dbReference type="PANTHER" id="PTHR11439">
    <property type="entry name" value="GAG-POL-RELATED RETROTRANSPOSON"/>
    <property type="match status" value="1"/>
</dbReference>
<accession>A0A1Q3APB3</accession>
<comment type="caution">
    <text evidence="1">The sequence shown here is derived from an EMBL/GenBank/DDBJ whole genome shotgun (WGS) entry which is preliminary data.</text>
</comment>
<evidence type="ECO:0000313" key="1">
    <source>
        <dbReference type="EMBL" id="GAV57470.1"/>
    </source>
</evidence>
<gene>
    <name evidence="1" type="ORF">CFOL_v3_01007</name>
</gene>
<dbReference type="AlphaFoldDB" id="A0A1Q3APB3"/>
<reference evidence="2" key="1">
    <citation type="submission" date="2016-04" db="EMBL/GenBank/DDBJ databases">
        <title>Cephalotus genome sequencing.</title>
        <authorList>
            <person name="Fukushima K."/>
            <person name="Hasebe M."/>
            <person name="Fang X."/>
        </authorList>
    </citation>
    <scope>NUCLEOTIDE SEQUENCE [LARGE SCALE GENOMIC DNA]</scope>
    <source>
        <strain evidence="2">cv. St1</strain>
    </source>
</reference>
<keyword evidence="2" id="KW-1185">Reference proteome</keyword>
<evidence type="ECO:0008006" key="3">
    <source>
        <dbReference type="Google" id="ProtNLM"/>
    </source>
</evidence>
<protein>
    <recommendedName>
        <fullName evidence="3">RVT_2 domain-containing protein</fullName>
    </recommendedName>
</protein>
<dbReference type="OrthoDB" id="850529at2759"/>
<proteinExistence type="predicted"/>
<dbReference type="PANTHER" id="PTHR11439:SF450">
    <property type="entry name" value="REVERSE TRANSCRIPTASE TY1_COPIA-TYPE DOMAIN-CONTAINING PROTEIN"/>
    <property type="match status" value="1"/>
</dbReference>
<dbReference type="CDD" id="cd09272">
    <property type="entry name" value="RNase_HI_RT_Ty1"/>
    <property type="match status" value="1"/>
</dbReference>